<proteinExistence type="predicted"/>
<sequence>MQVDHQPLHVRLSHRPQEPVARVSTSMVPSVPVMAPALSTHQVPT</sequence>
<gene>
    <name evidence="2" type="ORF">ACFSKW_18295</name>
</gene>
<comment type="caution">
    <text evidence="2">The sequence shown here is derived from an EMBL/GenBank/DDBJ whole genome shotgun (WGS) entry which is preliminary data.</text>
</comment>
<dbReference type="EMBL" id="JBHUFV010000029">
    <property type="protein sequence ID" value="MFD1933416.1"/>
    <property type="molecule type" value="Genomic_DNA"/>
</dbReference>
<accession>A0ABW4SXS1</accession>
<organism evidence="2 3">
    <name type="scientific">Nonomuraea mangrovi</name>
    <dbReference type="NCBI Taxonomy" id="2316207"/>
    <lineage>
        <taxon>Bacteria</taxon>
        <taxon>Bacillati</taxon>
        <taxon>Actinomycetota</taxon>
        <taxon>Actinomycetes</taxon>
        <taxon>Streptosporangiales</taxon>
        <taxon>Streptosporangiaceae</taxon>
        <taxon>Nonomuraea</taxon>
    </lineage>
</organism>
<keyword evidence="3" id="KW-1185">Reference proteome</keyword>
<dbReference type="RefSeq" id="WP_379573459.1">
    <property type="nucleotide sequence ID" value="NZ_JBHUFV010000029.1"/>
</dbReference>
<evidence type="ECO:0000256" key="1">
    <source>
        <dbReference type="SAM" id="MobiDB-lite"/>
    </source>
</evidence>
<reference evidence="3" key="1">
    <citation type="journal article" date="2019" name="Int. J. Syst. Evol. Microbiol.">
        <title>The Global Catalogue of Microorganisms (GCM) 10K type strain sequencing project: providing services to taxonomists for standard genome sequencing and annotation.</title>
        <authorList>
            <consortium name="The Broad Institute Genomics Platform"/>
            <consortium name="The Broad Institute Genome Sequencing Center for Infectious Disease"/>
            <person name="Wu L."/>
            <person name="Ma J."/>
        </authorList>
    </citation>
    <scope>NUCLEOTIDE SEQUENCE [LARGE SCALE GENOMIC DNA]</scope>
    <source>
        <strain evidence="3">ICMP 6774ER</strain>
    </source>
</reference>
<evidence type="ECO:0000313" key="3">
    <source>
        <dbReference type="Proteomes" id="UP001597368"/>
    </source>
</evidence>
<name>A0ABW4SXS1_9ACTN</name>
<protein>
    <submittedName>
        <fullName evidence="2">Uncharacterized protein</fullName>
    </submittedName>
</protein>
<evidence type="ECO:0000313" key="2">
    <source>
        <dbReference type="EMBL" id="MFD1933416.1"/>
    </source>
</evidence>
<dbReference type="Proteomes" id="UP001597368">
    <property type="component" value="Unassembled WGS sequence"/>
</dbReference>
<feature type="region of interest" description="Disordered" evidence="1">
    <location>
        <begin position="1"/>
        <end position="21"/>
    </location>
</feature>